<reference evidence="2" key="2">
    <citation type="submission" date="2023-08" db="EMBL/GenBank/DDBJ databases">
        <authorList>
            <person name="Zhao H."/>
            <person name="Wang X."/>
        </authorList>
    </citation>
    <scope>NUCLEOTIDE SEQUENCE</scope>
    <source>
        <strain evidence="2">NC-4</strain>
    </source>
</reference>
<dbReference type="EMBL" id="JAIUEN010000938">
    <property type="protein sequence ID" value="MCE3364530.1"/>
    <property type="molecule type" value="Genomic_DNA"/>
</dbReference>
<protein>
    <submittedName>
        <fullName evidence="2">Mu transposase C-terminal domain-containing protein</fullName>
    </submittedName>
</protein>
<organism evidence="2 3">
    <name type="scientific">Staphylococcus aureus</name>
    <dbReference type="NCBI Taxonomy" id="1280"/>
    <lineage>
        <taxon>Bacteria</taxon>
        <taxon>Bacillati</taxon>
        <taxon>Bacillota</taxon>
        <taxon>Bacilli</taxon>
        <taxon>Bacillales</taxon>
        <taxon>Staphylococcaceae</taxon>
        <taxon>Staphylococcus</taxon>
    </lineage>
</organism>
<reference evidence="2" key="1">
    <citation type="journal article" date="2021" name="Front Med (Lausanne)">
        <title>The Prevalence and Determinants of Fusidic Acid Resistance Among Methicillin-Resistant Staphylococcus aureus Clinical Isolates in China.</title>
        <authorList>
            <person name="Zhao H."/>
            <person name="Wang X."/>
            <person name="Wang B."/>
            <person name="Xu Y."/>
            <person name="Rao L."/>
            <person name="Wan B."/>
            <person name="Guo Y."/>
            <person name="Wu X."/>
            <person name="Yu J."/>
            <person name="Chen L."/>
            <person name="Li M."/>
            <person name="Yu F."/>
        </authorList>
    </citation>
    <scope>NUCLEOTIDE SEQUENCE</scope>
    <source>
        <strain evidence="2">NC-4</strain>
    </source>
</reference>
<feature type="non-terminal residue" evidence="2">
    <location>
        <position position="106"/>
    </location>
</feature>
<name>A0AAW4YDT6_STAAU</name>
<proteinExistence type="predicted"/>
<evidence type="ECO:0000313" key="2">
    <source>
        <dbReference type="EMBL" id="MCE3364530.1"/>
    </source>
</evidence>
<sequence length="106" mass="12541">LEQLPGYINNNDTPSNLINFHNFEEKLRYFLIEDYNQKEHSTIHTTPISRWNSNHFFPNMPSSLEQLDLLLLEIPKSRKVHSDGIHFQGFRYSNTNLEAYVGEYVL</sequence>
<dbReference type="Pfam" id="PF09299">
    <property type="entry name" value="Mu-transpos_C"/>
    <property type="match status" value="1"/>
</dbReference>
<comment type="caution">
    <text evidence="2">The sequence shown here is derived from an EMBL/GenBank/DDBJ whole genome shotgun (WGS) entry which is preliminary data.</text>
</comment>
<evidence type="ECO:0000313" key="3">
    <source>
        <dbReference type="Proteomes" id="UP001200271"/>
    </source>
</evidence>
<dbReference type="AlphaFoldDB" id="A0AAW4YDT6"/>
<gene>
    <name evidence="2" type="ORF">LB359_20160</name>
</gene>
<accession>A0AAW4YDT6</accession>
<feature type="domain" description="Transposase-like Mu C-terminal" evidence="1">
    <location>
        <begin position="69"/>
        <end position="105"/>
    </location>
</feature>
<dbReference type="Proteomes" id="UP001200271">
    <property type="component" value="Unassembled WGS sequence"/>
</dbReference>
<dbReference type="InterPro" id="IPR015378">
    <property type="entry name" value="Transposase-like_Mu_C"/>
</dbReference>
<feature type="non-terminal residue" evidence="2">
    <location>
        <position position="1"/>
    </location>
</feature>
<evidence type="ECO:0000259" key="1">
    <source>
        <dbReference type="Pfam" id="PF09299"/>
    </source>
</evidence>